<dbReference type="Proteomes" id="UP001233999">
    <property type="component" value="Unassembled WGS sequence"/>
</dbReference>
<feature type="non-terminal residue" evidence="2">
    <location>
        <position position="117"/>
    </location>
</feature>
<feature type="transmembrane region" description="Helical" evidence="1">
    <location>
        <begin position="33"/>
        <end position="51"/>
    </location>
</feature>
<evidence type="ECO:0000313" key="2">
    <source>
        <dbReference type="EMBL" id="KAJ9587591.1"/>
    </source>
</evidence>
<feature type="transmembrane region" description="Helical" evidence="1">
    <location>
        <begin position="72"/>
        <end position="91"/>
    </location>
</feature>
<evidence type="ECO:0000313" key="3">
    <source>
        <dbReference type="Proteomes" id="UP001233999"/>
    </source>
</evidence>
<keyword evidence="1" id="KW-0812">Transmembrane</keyword>
<keyword evidence="1" id="KW-1133">Transmembrane helix</keyword>
<organism evidence="2 3">
    <name type="scientific">Diploptera punctata</name>
    <name type="common">Pacific beetle cockroach</name>
    <dbReference type="NCBI Taxonomy" id="6984"/>
    <lineage>
        <taxon>Eukaryota</taxon>
        <taxon>Metazoa</taxon>
        <taxon>Ecdysozoa</taxon>
        <taxon>Arthropoda</taxon>
        <taxon>Hexapoda</taxon>
        <taxon>Insecta</taxon>
        <taxon>Pterygota</taxon>
        <taxon>Neoptera</taxon>
        <taxon>Polyneoptera</taxon>
        <taxon>Dictyoptera</taxon>
        <taxon>Blattodea</taxon>
        <taxon>Blaberoidea</taxon>
        <taxon>Blaberidae</taxon>
        <taxon>Diplopterinae</taxon>
        <taxon>Diploptera</taxon>
    </lineage>
</organism>
<feature type="non-terminal residue" evidence="2">
    <location>
        <position position="1"/>
    </location>
</feature>
<protein>
    <submittedName>
        <fullName evidence="2">Uncharacterized protein</fullName>
    </submittedName>
</protein>
<sequence length="117" mass="13233">ISLSIKLNLFSISFIFNNNVAKFSTYKGSTKLFPIYAIVELFPIYAIVQYLNISKRLSALDVSQKEGRPIKAMCLPFVIPNAIHSAIYGIAGNLTAPALKEFVVQMFSNFMRHFFFD</sequence>
<reference evidence="2" key="2">
    <citation type="submission" date="2023-05" db="EMBL/GenBank/DDBJ databases">
        <authorList>
            <person name="Fouks B."/>
        </authorList>
    </citation>
    <scope>NUCLEOTIDE SEQUENCE</scope>
    <source>
        <strain evidence="2">Stay&amp;Tobe</strain>
        <tissue evidence="2">Testes</tissue>
    </source>
</reference>
<keyword evidence="1" id="KW-0472">Membrane</keyword>
<gene>
    <name evidence="2" type="ORF">L9F63_018973</name>
</gene>
<dbReference type="AlphaFoldDB" id="A0AAD8EEY7"/>
<comment type="caution">
    <text evidence="2">The sequence shown here is derived from an EMBL/GenBank/DDBJ whole genome shotgun (WGS) entry which is preliminary data.</text>
</comment>
<dbReference type="EMBL" id="JASPKZ010006084">
    <property type="protein sequence ID" value="KAJ9587591.1"/>
    <property type="molecule type" value="Genomic_DNA"/>
</dbReference>
<accession>A0AAD8EEY7</accession>
<name>A0AAD8EEY7_DIPPU</name>
<proteinExistence type="predicted"/>
<reference evidence="2" key="1">
    <citation type="journal article" date="2023" name="IScience">
        <title>Live-bearing cockroach genome reveals convergent evolutionary mechanisms linked to viviparity in insects and beyond.</title>
        <authorList>
            <person name="Fouks B."/>
            <person name="Harrison M.C."/>
            <person name="Mikhailova A.A."/>
            <person name="Marchal E."/>
            <person name="English S."/>
            <person name="Carruthers M."/>
            <person name="Jennings E.C."/>
            <person name="Chiamaka E.L."/>
            <person name="Frigard R.A."/>
            <person name="Pippel M."/>
            <person name="Attardo G.M."/>
            <person name="Benoit J.B."/>
            <person name="Bornberg-Bauer E."/>
            <person name="Tobe S.S."/>
        </authorList>
    </citation>
    <scope>NUCLEOTIDE SEQUENCE</scope>
    <source>
        <strain evidence="2">Stay&amp;Tobe</strain>
    </source>
</reference>
<evidence type="ECO:0000256" key="1">
    <source>
        <dbReference type="SAM" id="Phobius"/>
    </source>
</evidence>
<keyword evidence="3" id="KW-1185">Reference proteome</keyword>